<dbReference type="EMBL" id="JBHFNQ010000005">
    <property type="protein sequence ID" value="MFB2875346.1"/>
    <property type="molecule type" value="Genomic_DNA"/>
</dbReference>
<dbReference type="SUPFAM" id="SSF141072">
    <property type="entry name" value="CalX-like"/>
    <property type="match status" value="5"/>
</dbReference>
<dbReference type="PANTHER" id="PTHR35580">
    <property type="entry name" value="CELL SURFACE GLYCOPROTEIN (S-LAYER PROTEIN)-LIKE PROTEIN"/>
    <property type="match status" value="1"/>
</dbReference>
<evidence type="ECO:0000256" key="3">
    <source>
        <dbReference type="ARBA" id="ARBA00022729"/>
    </source>
</evidence>
<comment type="subcellular location">
    <subcellularLocation>
        <location evidence="1">Membrane</location>
    </subcellularLocation>
</comment>
<name>A0ABV4WYI0_9CYAN</name>
<dbReference type="InterPro" id="IPR011049">
    <property type="entry name" value="Serralysin-like_metalloprot_C"/>
</dbReference>
<dbReference type="InterPro" id="IPR010620">
    <property type="entry name" value="SBBP_repeat"/>
</dbReference>
<organism evidence="9 10">
    <name type="scientific">Floridaenema aerugineum BLCC-F46</name>
    <dbReference type="NCBI Taxonomy" id="3153654"/>
    <lineage>
        <taxon>Bacteria</taxon>
        <taxon>Bacillati</taxon>
        <taxon>Cyanobacteriota</taxon>
        <taxon>Cyanophyceae</taxon>
        <taxon>Oscillatoriophycideae</taxon>
        <taxon>Aerosakkonematales</taxon>
        <taxon>Aerosakkonemataceae</taxon>
        <taxon>Floridanema</taxon>
        <taxon>Floridanema aerugineum</taxon>
    </lineage>
</organism>
<keyword evidence="7" id="KW-0472">Membrane</keyword>
<dbReference type="Proteomes" id="UP001576774">
    <property type="component" value="Unassembled WGS sequence"/>
</dbReference>
<reference evidence="9 10" key="1">
    <citation type="submission" date="2024-09" db="EMBL/GenBank/DDBJ databases">
        <title>Floridaenema gen nov. (Aerosakkonemataceae, Aerosakkonematales ord. nov., Cyanobacteria) from benthic tropical and subtropical fresh waters, with the description of four new species.</title>
        <authorList>
            <person name="Moretto J.A."/>
            <person name="Berthold D.E."/>
            <person name="Lefler F.W."/>
            <person name="Huang I.-S."/>
            <person name="Laughinghouse H. IV."/>
        </authorList>
    </citation>
    <scope>NUCLEOTIDE SEQUENCE [LARGE SCALE GENOMIC DNA]</scope>
    <source>
        <strain evidence="9 10">BLCC-F46</strain>
    </source>
</reference>
<dbReference type="Pfam" id="PF00353">
    <property type="entry name" value="HemolysinCabind"/>
    <property type="match status" value="6"/>
</dbReference>
<evidence type="ECO:0000256" key="1">
    <source>
        <dbReference type="ARBA" id="ARBA00004370"/>
    </source>
</evidence>
<dbReference type="PANTHER" id="PTHR35580:SF1">
    <property type="entry name" value="PHYTASE-LIKE DOMAIN-CONTAINING PROTEIN"/>
    <property type="match status" value="1"/>
</dbReference>
<evidence type="ECO:0000256" key="6">
    <source>
        <dbReference type="ARBA" id="ARBA00023026"/>
    </source>
</evidence>
<keyword evidence="6" id="KW-0843">Virulence</keyword>
<dbReference type="Pfam" id="PF06739">
    <property type="entry name" value="SBBP"/>
    <property type="match status" value="2"/>
</dbReference>
<dbReference type="SUPFAM" id="SSF51120">
    <property type="entry name" value="beta-Roll"/>
    <property type="match status" value="2"/>
</dbReference>
<dbReference type="PRINTS" id="PR01488">
    <property type="entry name" value="RTXTOXINA"/>
</dbReference>
<proteinExistence type="predicted"/>
<dbReference type="InterPro" id="IPR052918">
    <property type="entry name" value="Motility_Chemotaxis_Reg"/>
</dbReference>
<keyword evidence="2" id="KW-0800">Toxin</keyword>
<evidence type="ECO:0000313" key="9">
    <source>
        <dbReference type="EMBL" id="MFB2875346.1"/>
    </source>
</evidence>
<dbReference type="InterPro" id="IPR038081">
    <property type="entry name" value="CalX-like_sf"/>
</dbReference>
<keyword evidence="4" id="KW-0677">Repeat</keyword>
<feature type="domain" description="Calx-beta" evidence="8">
    <location>
        <begin position="578"/>
        <end position="674"/>
    </location>
</feature>
<dbReference type="InterPro" id="IPR003995">
    <property type="entry name" value="RTX_toxin_determinant-A"/>
</dbReference>
<evidence type="ECO:0000259" key="8">
    <source>
        <dbReference type="Pfam" id="PF03160"/>
    </source>
</evidence>
<sequence>MTEVIWAKGFGSTGPDAGYDIATDSSGNLYSIGFFSGSVTFGNTTLTSQGNSDVYITKQDSSGNVIWAKSIPGTDSNSPKAIVTDSSGNLYATGVFSGSATFGNTTLTSTNSKNDIFVTKLESNGNFTWAKSYGSDNNDISYDIATDNSGNLYTTGYFGDKATFGSTTLTPQGGFDIFVAKQDSSGNVAWAKSFGGASGDAGNSIVTDSSGNVYTTGNFTGSATFGSVTLTSQGDADIFITKLDSSGNVAWAKSFGSIGTDTGSSIATDSSGNLYTTGVFSGSATFGSVTLTSKGSTDIFVAKLDSSGNVAWAKSFGSIGSDGGNSIATDSSGNVYTTGIFTGSTTFGSVTLTSKGSNDIFVAKLDSSGNVTSAIGMGGSGADQGRSITTDNSGNAYITGAFNGNASFGTKLLTSKGNLDTYVAKLSLLPIVTLGSTTLAREQGHINGTFTINLDTPAPQGGLTVNYNIGGTATRPADYNLAKGNGITTVTPNSFTIAAFQTTATLNVVPVDDTDVEPTEVVQLTLTSGSNYKLGTITQAIVPILDDDVAAPIIPPVITIAAGTNPSEAGSSNGTFVVTLDKPAPAGGLTVNYGVAGTATNNTDYHLATGNNLTAITPTSFTIAAGQTTATINVNPFDDNVVDPNETVQLTLNNGTGYTVSASNNATLTIADNDVTPPVIPNLPTLPTITIAPGTNPSERGTIDGTFLVTLDNPAPAGGLTINYSVAGTATRTTDYTIARGDKIANLTTNSFTIAAGETKATLNVTPVDDGVKDPGETVQLTLNAGTNYNVGATKNATLSIADDVRTLTIAPGTNANERGSNNGTFIITLDSPAPVGGLTIDYKVGGTATPTTDFSLTPGNNISSVAAQTFTIAAGQTTATINVSPVEDTVFDPNETVELTLESGASNYTLGATTKASVTIADNTPTVNVTSQGFAGERGLVNATFIIILDSPAPAGGLTINYGLAGTATQNTDYNLTTSTNIINLTANSFTIAAFQTTATLNVAPLTDSVFDPNKTVQLVLNNGTGYNLGSAVNASIAIADLEDCFCDYITAPDLNNLPGVFINLNPFDDLLDGNDNSNFQVGNFRNDEIFGFAGNDFLLGEGGNDNLVGGTGNDQVFGSTDDDWVAGGEGDDFLNGNQNQDYVQGNEGNDTVRGGQDTDFVRGGQGNDIIYGDKGDDILAGDKGDDTVFGNGANDLSGSTDDDVIFGGEGNDLLHGNTGKDFIFGEDGNDTIRGGQGQDYLFGEAGDDLVFGDLGNDFICGDEGNDTLVGGNGTGVSDTDIDDICGGKGDDLIFGNQGTDWLSGDSGNDSLYGGQGNDTLIGGDGNDFLSGDLGNDSLTGGNGSDQFVLAAGKGGDVITDFQDGVDFLALSGGLTFAQLAFTQSGNNTVITQLVSNELLATLNGIAVNLITQADFVSLP</sequence>
<evidence type="ECO:0000256" key="2">
    <source>
        <dbReference type="ARBA" id="ARBA00022656"/>
    </source>
</evidence>
<dbReference type="PROSITE" id="PS00330">
    <property type="entry name" value="HEMOLYSIN_CALCIUM"/>
    <property type="match status" value="3"/>
</dbReference>
<protein>
    <submittedName>
        <fullName evidence="9">Beta strand repeat-containing protein</fullName>
    </submittedName>
</protein>
<dbReference type="Gene3D" id="2.150.10.10">
    <property type="entry name" value="Serralysin-like metalloprotease, C-terminal"/>
    <property type="match status" value="3"/>
</dbReference>
<keyword evidence="10" id="KW-1185">Reference proteome</keyword>
<dbReference type="InterPro" id="IPR018511">
    <property type="entry name" value="Hemolysin-typ_Ca-bd_CS"/>
</dbReference>
<feature type="domain" description="Calx-beta" evidence="8">
    <location>
        <begin position="870"/>
        <end position="924"/>
    </location>
</feature>
<evidence type="ECO:0000313" key="10">
    <source>
        <dbReference type="Proteomes" id="UP001576774"/>
    </source>
</evidence>
<feature type="domain" description="Calx-beta" evidence="8">
    <location>
        <begin position="720"/>
        <end position="804"/>
    </location>
</feature>
<comment type="caution">
    <text evidence="9">The sequence shown here is derived from an EMBL/GenBank/DDBJ whole genome shotgun (WGS) entry which is preliminary data.</text>
</comment>
<evidence type="ECO:0000256" key="7">
    <source>
        <dbReference type="ARBA" id="ARBA00023136"/>
    </source>
</evidence>
<evidence type="ECO:0000256" key="4">
    <source>
        <dbReference type="ARBA" id="ARBA00022737"/>
    </source>
</evidence>
<keyword evidence="3" id="KW-0732">Signal</keyword>
<dbReference type="Gene3D" id="2.60.40.2030">
    <property type="match status" value="5"/>
</dbReference>
<gene>
    <name evidence="9" type="ORF">ACE1CC_00485</name>
</gene>
<feature type="domain" description="Calx-beta" evidence="8">
    <location>
        <begin position="450"/>
        <end position="548"/>
    </location>
</feature>
<dbReference type="Pfam" id="PF03160">
    <property type="entry name" value="Calx-beta"/>
    <property type="match status" value="4"/>
</dbReference>
<accession>A0ABV4WYI0</accession>
<dbReference type="InterPro" id="IPR003644">
    <property type="entry name" value="Calx_beta"/>
</dbReference>
<evidence type="ECO:0000256" key="5">
    <source>
        <dbReference type="ARBA" id="ARBA00022837"/>
    </source>
</evidence>
<keyword evidence="5" id="KW-0106">Calcium</keyword>
<dbReference type="InterPro" id="IPR001343">
    <property type="entry name" value="Hemolysn_Ca-bd"/>
</dbReference>
<dbReference type="RefSeq" id="WP_413268512.1">
    <property type="nucleotide sequence ID" value="NZ_JBHFNQ010000005.1"/>
</dbReference>
<dbReference type="PRINTS" id="PR00313">
    <property type="entry name" value="CABNDNGRPT"/>
</dbReference>